<evidence type="ECO:0000256" key="14">
    <source>
        <dbReference type="ARBA" id="ARBA00023280"/>
    </source>
</evidence>
<dbReference type="InterPro" id="IPR001334">
    <property type="entry name" value="E6"/>
</dbReference>
<evidence type="ECO:0000313" key="18">
    <source>
        <dbReference type="EMBL" id="CBK38953.1"/>
    </source>
</evidence>
<keyword evidence="10 16" id="KW-0238">DNA-binding</keyword>
<comment type="subunit">
    <text evidence="16">Forms homodimers. Interacts with ubiquitin-protein ligase UBE3A/E6-AP; this interaction stimulates UBE3A ubiquitin activity. Interacts with host BAK1.</text>
</comment>
<dbReference type="GO" id="GO:0006351">
    <property type="term" value="P:DNA-templated transcription"/>
    <property type="evidence" value="ECO:0007669"/>
    <property type="project" value="UniProtKB-UniRule"/>
</dbReference>
<evidence type="ECO:0000256" key="8">
    <source>
        <dbReference type="ARBA" id="ARBA00022833"/>
    </source>
</evidence>
<evidence type="ECO:0000256" key="17">
    <source>
        <dbReference type="RuleBase" id="RU363123"/>
    </source>
</evidence>
<dbReference type="GO" id="GO:0052150">
    <property type="term" value="P:symbiont-mediated perturbation of host apoptosis"/>
    <property type="evidence" value="ECO:0007669"/>
    <property type="project" value="UniProtKB-KW"/>
</dbReference>
<evidence type="ECO:0000256" key="11">
    <source>
        <dbReference type="ARBA" id="ARBA00023159"/>
    </source>
</evidence>
<comment type="similarity">
    <text evidence="1 16 17">Belongs to the papillomaviridae E6 protein family.</text>
</comment>
<keyword evidence="11 16" id="KW-0010">Activator</keyword>
<keyword evidence="4 16" id="KW-0945">Host-virus interaction</keyword>
<evidence type="ECO:0000256" key="5">
    <source>
        <dbReference type="ARBA" id="ARBA00022632"/>
    </source>
</evidence>
<feature type="zinc finger region" evidence="16">
    <location>
        <begin position="125"/>
        <end position="161"/>
    </location>
</feature>
<keyword evidence="5 16" id="KW-1090">Inhibition of host innate immune response by virus</keyword>
<dbReference type="EMBL" id="FN677756">
    <property type="protein sequence ID" value="CBK38953.1"/>
    <property type="molecule type" value="Genomic_DNA"/>
</dbReference>
<evidence type="ECO:0000256" key="16">
    <source>
        <dbReference type="HAMAP-Rule" id="MF_04006"/>
    </source>
</evidence>
<comment type="function">
    <text evidence="16">Plays a major role in the induction and maintenance of cellular transformation. E6 associates with host UBE3A/E6-AP ubiquitin-protein ligase and modulates its activity. Protects host keratinocytes from apoptosis by mediating the degradation of host BAK1. May also inhibit host immune response.</text>
</comment>
<protein>
    <recommendedName>
        <fullName evidence="16 17">Protein E6</fullName>
    </recommendedName>
</protein>
<evidence type="ECO:0000256" key="1">
    <source>
        <dbReference type="ARBA" id="ARBA00006346"/>
    </source>
</evidence>
<keyword evidence="7 16" id="KW-0863">Zinc-finger</keyword>
<evidence type="ECO:0000256" key="13">
    <source>
        <dbReference type="ARBA" id="ARBA00023200"/>
    </source>
</evidence>
<evidence type="ECO:0000256" key="3">
    <source>
        <dbReference type="ARBA" id="ARBA00022562"/>
    </source>
</evidence>
<evidence type="ECO:0000256" key="4">
    <source>
        <dbReference type="ARBA" id="ARBA00022581"/>
    </source>
</evidence>
<evidence type="ECO:0000256" key="2">
    <source>
        <dbReference type="ARBA" id="ARBA00022518"/>
    </source>
</evidence>
<organism evidence="18 19">
    <name type="scientific">Human papillomavirus 151</name>
    <dbReference type="NCBI Taxonomy" id="743812"/>
    <lineage>
        <taxon>Viruses</taxon>
        <taxon>Monodnaviria</taxon>
        <taxon>Shotokuvirae</taxon>
        <taxon>Cossaviricota</taxon>
        <taxon>Papovaviricetes</taxon>
        <taxon>Zurhausenvirales</taxon>
        <taxon>Papillomaviridae</taxon>
        <taxon>Firstpapillomavirinae</taxon>
        <taxon>Betapapillomavirus</taxon>
        <taxon>Betapapillomavirus 2</taxon>
    </lineage>
</organism>
<evidence type="ECO:0000256" key="9">
    <source>
        <dbReference type="ARBA" id="ARBA00023015"/>
    </source>
</evidence>
<comment type="subcellular location">
    <subcellularLocation>
        <location evidence="16 17">Host cytoplasm</location>
    </subcellularLocation>
    <subcellularLocation>
        <location evidence="16 17">Host nucleus</location>
    </subcellularLocation>
</comment>
<dbReference type="GO" id="GO:0039648">
    <property type="term" value="P:symbiont-mediated perturbation of host ubiquitin-like protein modification"/>
    <property type="evidence" value="ECO:0007669"/>
    <property type="project" value="UniProtKB-UniRule"/>
</dbReference>
<dbReference type="SUPFAM" id="SSF161229">
    <property type="entry name" value="E6 C-terminal domain-like"/>
    <property type="match status" value="2"/>
</dbReference>
<reference evidence="18 19" key="1">
    <citation type="journal article" date="2005" name="Infect. Genet. Evol.">
        <title>Distribution of human papillomavirus genotypes in plucked eyebrow hairs from Slovenian males with genital warts.</title>
        <authorList>
            <person name="Kocjan B.J."/>
            <person name="Poljak M."/>
            <person name="Seme K."/>
            <person name="Potocnik M."/>
            <person name="Fujs K."/>
            <person name="Babic D.Z."/>
        </authorList>
    </citation>
    <scope>NUCLEOTIDE SEQUENCE [LARGE SCALE GENOMIC DNA]</scope>
    <source>
        <strain evidence="18">SIBX2</strain>
    </source>
</reference>
<evidence type="ECO:0000256" key="6">
    <source>
        <dbReference type="ARBA" id="ARBA00022723"/>
    </source>
</evidence>
<sequence length="165" mass="19518">MQPLVVIYALLADYLSRMGYYVVFMALQRPLTVQQLSDKLTVPVVDLLLPCNFCNRFLTYLELRQFDYKNLQLIWTEEDLVFACCSGCAYASAQFEFQQFYQVTVYGREIEQEEQRPVGQIFIRCQYCLKSLDLLEKLDICCSNQPFHKVRDHWKGRCRHCKAIE</sequence>
<keyword evidence="6 16" id="KW-0479">Metal-binding</keyword>
<comment type="caution">
    <text evidence="16">Lacks conserved residue(s) required for the propagation of feature annotation.</text>
</comment>
<dbReference type="GO" id="GO:0052170">
    <property type="term" value="P:symbiont-mediated suppression of host innate immune response"/>
    <property type="evidence" value="ECO:0007669"/>
    <property type="project" value="UniProtKB-KW"/>
</dbReference>
<keyword evidence="12 16" id="KW-0804">Transcription</keyword>
<accession>D3VNF6</accession>
<evidence type="ECO:0000256" key="10">
    <source>
        <dbReference type="ARBA" id="ARBA00023125"/>
    </source>
</evidence>
<keyword evidence="3 16" id="KW-1048">Host nucleus</keyword>
<dbReference type="GO" id="GO:0003677">
    <property type="term" value="F:DNA binding"/>
    <property type="evidence" value="ECO:0007669"/>
    <property type="project" value="UniProtKB-UniRule"/>
</dbReference>
<keyword evidence="14 16" id="KW-0899">Viral immunoevasion</keyword>
<evidence type="ECO:0000256" key="15">
    <source>
        <dbReference type="ARBA" id="ARBA00023323"/>
    </source>
</evidence>
<keyword evidence="2 16" id="KW-0244">Early protein</keyword>
<keyword evidence="8 16" id="KW-0862">Zinc</keyword>
<dbReference type="GO" id="GO:0030430">
    <property type="term" value="C:host cell cytoplasm"/>
    <property type="evidence" value="ECO:0007669"/>
    <property type="project" value="UniProtKB-SubCell"/>
</dbReference>
<reference evidence="18 19" key="2">
    <citation type="journal article" date="2011" name="PLoS ONE">
        <title>Characterization of Novel Cutaneous Human Papillomavirus Genotypes HPV-150 and HPV-151.</title>
        <authorList>
            <person name="Kovanda A."/>
            <person name="Kocjan B.J."/>
            <person name="Potonik M."/>
            <person name="Poljak M."/>
        </authorList>
    </citation>
    <scope>NUCLEOTIDE SEQUENCE [LARGE SCALE GENOMIC DNA]</scope>
    <source>
        <strain evidence="18">SIBX2</strain>
    </source>
</reference>
<name>D3VNF6_9PAPI</name>
<dbReference type="Pfam" id="PF00518">
    <property type="entry name" value="E6"/>
    <property type="match status" value="1"/>
</dbReference>
<dbReference type="Proteomes" id="UP000115356">
    <property type="component" value="Genome"/>
</dbReference>
<dbReference type="GO" id="GO:0008270">
    <property type="term" value="F:zinc ion binding"/>
    <property type="evidence" value="ECO:0007669"/>
    <property type="project" value="UniProtKB-KW"/>
</dbReference>
<dbReference type="Gene3D" id="3.30.240.40">
    <property type="entry name" value="E6 early regulatory protein"/>
    <property type="match status" value="2"/>
</dbReference>
<dbReference type="InterPro" id="IPR038575">
    <property type="entry name" value="E6_sf"/>
</dbReference>
<dbReference type="GO" id="GO:0006355">
    <property type="term" value="P:regulation of DNA-templated transcription"/>
    <property type="evidence" value="ECO:0007669"/>
    <property type="project" value="UniProtKB-UniRule"/>
</dbReference>
<dbReference type="HAMAP" id="MF_04006">
    <property type="entry name" value="HPV_E6"/>
    <property type="match status" value="1"/>
</dbReference>
<evidence type="ECO:0000313" key="19">
    <source>
        <dbReference type="Proteomes" id="UP000115356"/>
    </source>
</evidence>
<keyword evidence="9 16" id="KW-0805">Transcription regulation</keyword>
<keyword evidence="15 16" id="KW-1119">Modulation of host cell apoptosis by virus</keyword>
<evidence type="ECO:0000256" key="12">
    <source>
        <dbReference type="ARBA" id="ARBA00023163"/>
    </source>
</evidence>
<evidence type="ECO:0000256" key="7">
    <source>
        <dbReference type="ARBA" id="ARBA00022771"/>
    </source>
</evidence>
<keyword evidence="13 16" id="KW-1035">Host cytoplasm</keyword>
<dbReference type="GO" id="GO:0039502">
    <property type="term" value="P:symbiont-mediated suppression of host type I interferon-mediated signaling pathway"/>
    <property type="evidence" value="ECO:0007669"/>
    <property type="project" value="UniProtKB-UniRule"/>
</dbReference>
<proteinExistence type="inferred from homology"/>
<dbReference type="GO" id="GO:0042025">
    <property type="term" value="C:host cell nucleus"/>
    <property type="evidence" value="ECO:0007669"/>
    <property type="project" value="UniProtKB-SubCell"/>
</dbReference>
<gene>
    <name evidence="16 18" type="primary">E6</name>
</gene>